<keyword evidence="5 10" id="KW-0479">Metal-binding</keyword>
<dbReference type="PANTHER" id="PTHR30040">
    <property type="entry name" value="THIAMINE BIOSYNTHESIS LIPOPROTEIN APBE"/>
    <property type="match status" value="1"/>
</dbReference>
<evidence type="ECO:0000256" key="11">
    <source>
        <dbReference type="PIRSR" id="PIRSR006268-2"/>
    </source>
</evidence>
<evidence type="ECO:0000256" key="5">
    <source>
        <dbReference type="ARBA" id="ARBA00022723"/>
    </source>
</evidence>
<dbReference type="GO" id="GO:0046872">
    <property type="term" value="F:metal ion binding"/>
    <property type="evidence" value="ECO:0007669"/>
    <property type="project" value="UniProtKB-UniRule"/>
</dbReference>
<gene>
    <name evidence="13" type="ORF">SAMN04489859_1004170</name>
</gene>
<evidence type="ECO:0000256" key="7">
    <source>
        <dbReference type="ARBA" id="ARBA00022842"/>
    </source>
</evidence>
<dbReference type="EMBL" id="FODE01000004">
    <property type="protein sequence ID" value="SEN33694.1"/>
    <property type="molecule type" value="Genomic_DNA"/>
</dbReference>
<dbReference type="PANTHER" id="PTHR30040:SF2">
    <property type="entry name" value="FAD:PROTEIN FMN TRANSFERASE"/>
    <property type="match status" value="1"/>
</dbReference>
<dbReference type="STRING" id="34002.SAMN04489859_1004170"/>
<dbReference type="InterPro" id="IPR006311">
    <property type="entry name" value="TAT_signal"/>
</dbReference>
<keyword evidence="13" id="KW-0449">Lipoprotein</keyword>
<keyword evidence="3 10" id="KW-0285">Flavoprotein</keyword>
<dbReference type="InterPro" id="IPR003374">
    <property type="entry name" value="ApbE-like_sf"/>
</dbReference>
<comment type="similarity">
    <text evidence="10">Belongs to the ApbE family.</text>
</comment>
<evidence type="ECO:0000256" key="4">
    <source>
        <dbReference type="ARBA" id="ARBA00022679"/>
    </source>
</evidence>
<organism evidence="13 14">
    <name type="scientific">Paracoccus alcaliphilus</name>
    <dbReference type="NCBI Taxonomy" id="34002"/>
    <lineage>
        <taxon>Bacteria</taxon>
        <taxon>Pseudomonadati</taxon>
        <taxon>Pseudomonadota</taxon>
        <taxon>Alphaproteobacteria</taxon>
        <taxon>Rhodobacterales</taxon>
        <taxon>Paracoccaceae</taxon>
        <taxon>Paracoccus</taxon>
    </lineage>
</organism>
<evidence type="ECO:0000256" key="10">
    <source>
        <dbReference type="PIRNR" id="PIRNR006268"/>
    </source>
</evidence>
<keyword evidence="14" id="KW-1185">Reference proteome</keyword>
<evidence type="ECO:0000256" key="6">
    <source>
        <dbReference type="ARBA" id="ARBA00022827"/>
    </source>
</evidence>
<keyword evidence="12" id="KW-0732">Signal</keyword>
<dbReference type="Gene3D" id="3.10.520.10">
    <property type="entry name" value="ApbE-like domains"/>
    <property type="match status" value="1"/>
</dbReference>
<dbReference type="PROSITE" id="PS51318">
    <property type="entry name" value="TAT"/>
    <property type="match status" value="1"/>
</dbReference>
<comment type="catalytic activity">
    <reaction evidence="9 10">
        <text>L-threonyl-[protein] + FAD = FMN-L-threonyl-[protein] + AMP + H(+)</text>
        <dbReference type="Rhea" id="RHEA:36847"/>
        <dbReference type="Rhea" id="RHEA-COMP:11060"/>
        <dbReference type="Rhea" id="RHEA-COMP:11061"/>
        <dbReference type="ChEBI" id="CHEBI:15378"/>
        <dbReference type="ChEBI" id="CHEBI:30013"/>
        <dbReference type="ChEBI" id="CHEBI:57692"/>
        <dbReference type="ChEBI" id="CHEBI:74257"/>
        <dbReference type="ChEBI" id="CHEBI:456215"/>
        <dbReference type="EC" id="2.7.1.180"/>
    </reaction>
</comment>
<dbReference type="OrthoDB" id="9778595at2"/>
<dbReference type="Proteomes" id="UP000199054">
    <property type="component" value="Unassembled WGS sequence"/>
</dbReference>
<dbReference type="AlphaFoldDB" id="A0A1H8FQC6"/>
<evidence type="ECO:0000256" key="2">
    <source>
        <dbReference type="ARBA" id="ARBA00016337"/>
    </source>
</evidence>
<dbReference type="EC" id="2.7.1.180" evidence="1 10"/>
<feature type="binding site" evidence="11">
    <location>
        <position position="160"/>
    </location>
    <ligand>
        <name>Mg(2+)</name>
        <dbReference type="ChEBI" id="CHEBI:18420"/>
    </ligand>
</feature>
<dbReference type="SUPFAM" id="SSF143631">
    <property type="entry name" value="ApbE-like"/>
    <property type="match status" value="1"/>
</dbReference>
<evidence type="ECO:0000256" key="1">
    <source>
        <dbReference type="ARBA" id="ARBA00011955"/>
    </source>
</evidence>
<dbReference type="InterPro" id="IPR024932">
    <property type="entry name" value="ApbE"/>
</dbReference>
<protein>
    <recommendedName>
        <fullName evidence="2 10">FAD:protein FMN transferase</fullName>
        <ecNumber evidence="1 10">2.7.1.180</ecNumber>
    </recommendedName>
    <alternativeName>
        <fullName evidence="8 10">Flavin transferase</fullName>
    </alternativeName>
</protein>
<feature type="chain" id="PRO_5039893299" description="FAD:protein FMN transferase" evidence="12">
    <location>
        <begin position="30"/>
        <end position="321"/>
    </location>
</feature>
<sequence length="321" mass="33953">MNMARPLPTRRRFLAMTALSCAAPAILRAAPLLQHLTGPAFGSEWRLALPDGARADRPAIAALLARIDRQMSPWREDSEITAFNRAPDHADVSEGTVHVARAALRLAHDSGGWFDPSVGPLVHRWGFGPIEGEALGWRGMAAHDGGLSKAQPGQTLDLCGIAKGRALDLVAARLQDMGHDAFLLDIGGELLARGTHPSGRIWQIAIEDPRPGQAGAAAMLRLEGQAAATSGLKVHSYDPGGRRHGHIIDPHRAAPVDGDLASVTVLAADAMMADGWATALAAAGRAGLDLAERHGIAALFLFDGARELHQHVTGGAERWLI</sequence>
<proteinExistence type="inferred from homology"/>
<feature type="binding site" evidence="11">
    <location>
        <position position="274"/>
    </location>
    <ligand>
        <name>Mg(2+)</name>
        <dbReference type="ChEBI" id="CHEBI:18420"/>
    </ligand>
</feature>
<dbReference type="Pfam" id="PF02424">
    <property type="entry name" value="ApbE"/>
    <property type="match status" value="1"/>
</dbReference>
<keyword evidence="7 10" id="KW-0460">Magnesium</keyword>
<name>A0A1H8FQC6_9RHOB</name>
<feature type="signal peptide" evidence="12">
    <location>
        <begin position="1"/>
        <end position="29"/>
    </location>
</feature>
<comment type="cofactor">
    <cofactor evidence="11">
        <name>Mg(2+)</name>
        <dbReference type="ChEBI" id="CHEBI:18420"/>
    </cofactor>
    <cofactor evidence="11">
        <name>Mn(2+)</name>
        <dbReference type="ChEBI" id="CHEBI:29035"/>
    </cofactor>
    <text evidence="11">Magnesium. Can also use manganese.</text>
</comment>
<dbReference type="PIRSF" id="PIRSF006268">
    <property type="entry name" value="ApbE"/>
    <property type="match status" value="1"/>
</dbReference>
<evidence type="ECO:0000256" key="8">
    <source>
        <dbReference type="ARBA" id="ARBA00031306"/>
    </source>
</evidence>
<evidence type="ECO:0000313" key="14">
    <source>
        <dbReference type="Proteomes" id="UP000199054"/>
    </source>
</evidence>
<evidence type="ECO:0000256" key="3">
    <source>
        <dbReference type="ARBA" id="ARBA00022630"/>
    </source>
</evidence>
<reference evidence="13 14" key="1">
    <citation type="submission" date="2016-10" db="EMBL/GenBank/DDBJ databases">
        <authorList>
            <person name="de Groot N.N."/>
        </authorList>
    </citation>
    <scope>NUCLEOTIDE SEQUENCE [LARGE SCALE GENOMIC DNA]</scope>
    <source>
        <strain evidence="13 14">DSM 8512</strain>
    </source>
</reference>
<keyword evidence="4 10" id="KW-0808">Transferase</keyword>
<evidence type="ECO:0000256" key="9">
    <source>
        <dbReference type="ARBA" id="ARBA00048540"/>
    </source>
</evidence>
<accession>A0A1H8FQC6</accession>
<feature type="binding site" evidence="11">
    <location>
        <position position="278"/>
    </location>
    <ligand>
        <name>Mg(2+)</name>
        <dbReference type="ChEBI" id="CHEBI:18420"/>
    </ligand>
</feature>
<evidence type="ECO:0000256" key="12">
    <source>
        <dbReference type="SAM" id="SignalP"/>
    </source>
</evidence>
<dbReference type="GO" id="GO:0016740">
    <property type="term" value="F:transferase activity"/>
    <property type="evidence" value="ECO:0007669"/>
    <property type="project" value="UniProtKB-UniRule"/>
</dbReference>
<keyword evidence="6 10" id="KW-0274">FAD</keyword>
<evidence type="ECO:0000313" key="13">
    <source>
        <dbReference type="EMBL" id="SEN33694.1"/>
    </source>
</evidence>